<dbReference type="InterPro" id="IPR013171">
    <property type="entry name" value="Cyd/dCyd_deaminase_Zn-bd"/>
</dbReference>
<evidence type="ECO:0000256" key="2">
    <source>
        <dbReference type="ARBA" id="ARBA00011738"/>
    </source>
</evidence>
<comment type="caution">
    <text evidence="4">The sequence shown here is derived from an EMBL/GenBank/DDBJ whole genome shotgun (WGS) entry which is preliminary data.</text>
</comment>
<feature type="domain" description="CMP/dCMP-type deaminase" evidence="3">
    <location>
        <begin position="9"/>
        <end position="61"/>
    </location>
</feature>
<dbReference type="CDD" id="cd01283">
    <property type="entry name" value="cytidine_deaminase"/>
    <property type="match status" value="1"/>
</dbReference>
<dbReference type="Gene3D" id="3.40.140.10">
    <property type="entry name" value="Cytidine Deaminase, domain 2"/>
    <property type="match status" value="1"/>
</dbReference>
<evidence type="ECO:0000313" key="5">
    <source>
        <dbReference type="Proteomes" id="UP000613177"/>
    </source>
</evidence>
<proteinExistence type="inferred from homology"/>
<organism evidence="4 5">
    <name type="scientific">Thamnidium elegans</name>
    <dbReference type="NCBI Taxonomy" id="101142"/>
    <lineage>
        <taxon>Eukaryota</taxon>
        <taxon>Fungi</taxon>
        <taxon>Fungi incertae sedis</taxon>
        <taxon>Mucoromycota</taxon>
        <taxon>Mucoromycotina</taxon>
        <taxon>Mucoromycetes</taxon>
        <taxon>Mucorales</taxon>
        <taxon>Mucorineae</taxon>
        <taxon>Mucoraceae</taxon>
        <taxon>Thamnidium</taxon>
    </lineage>
</organism>
<dbReference type="PANTHER" id="PTHR11644">
    <property type="entry name" value="CYTIDINE DEAMINASE"/>
    <property type="match status" value="1"/>
</dbReference>
<dbReference type="AlphaFoldDB" id="A0A8H7VVN0"/>
<sequence>MTTQTIEPEQRKELFQLSLEAREASYSPYSKFRVGAALLTKDGSLFKGCNVENASYGKFMG</sequence>
<evidence type="ECO:0000259" key="3">
    <source>
        <dbReference type="PROSITE" id="PS51747"/>
    </source>
</evidence>
<dbReference type="GO" id="GO:0004126">
    <property type="term" value="F:cytidine deaminase activity"/>
    <property type="evidence" value="ECO:0007669"/>
    <property type="project" value="InterPro"/>
</dbReference>
<gene>
    <name evidence="4" type="ORF">INT48_000317</name>
</gene>
<accession>A0A8H7VVN0</accession>
<reference evidence="4" key="1">
    <citation type="submission" date="2021-01" db="EMBL/GenBank/DDBJ databases">
        <title>Metabolic potential, ecology and presence of endohyphal bacteria is reflected in genomic diversity of Mucoromycotina.</title>
        <authorList>
            <person name="Muszewska A."/>
            <person name="Okrasinska A."/>
            <person name="Steczkiewicz K."/>
            <person name="Drgas O."/>
            <person name="Orlowska M."/>
            <person name="Perlinska-Lenart U."/>
            <person name="Aleksandrzak-Piekarczyk T."/>
            <person name="Szatraj K."/>
            <person name="Zielenkiewicz U."/>
            <person name="Pilsyk S."/>
            <person name="Malc E."/>
            <person name="Mieczkowski P."/>
            <person name="Kruszewska J.S."/>
            <person name="Biernat P."/>
            <person name="Pawlowska J."/>
        </authorList>
    </citation>
    <scope>NUCLEOTIDE SEQUENCE</scope>
    <source>
        <strain evidence="4">WA0000018081</strain>
    </source>
</reference>
<protein>
    <recommendedName>
        <fullName evidence="3">CMP/dCMP-type deaminase domain-containing protein</fullName>
    </recommendedName>
</protein>
<dbReference type="PROSITE" id="PS51747">
    <property type="entry name" value="CYT_DCMP_DEAMINASES_2"/>
    <property type="match status" value="1"/>
</dbReference>
<dbReference type="EMBL" id="JAEPRE010000043">
    <property type="protein sequence ID" value="KAG2234890.1"/>
    <property type="molecule type" value="Genomic_DNA"/>
</dbReference>
<dbReference type="SUPFAM" id="SSF53927">
    <property type="entry name" value="Cytidine deaminase-like"/>
    <property type="match status" value="1"/>
</dbReference>
<dbReference type="GO" id="GO:0008270">
    <property type="term" value="F:zinc ion binding"/>
    <property type="evidence" value="ECO:0007669"/>
    <property type="project" value="InterPro"/>
</dbReference>
<keyword evidence="5" id="KW-1185">Reference proteome</keyword>
<dbReference type="InterPro" id="IPR016193">
    <property type="entry name" value="Cytidine_deaminase-like"/>
</dbReference>
<dbReference type="GO" id="GO:0055086">
    <property type="term" value="P:nucleobase-containing small molecule metabolic process"/>
    <property type="evidence" value="ECO:0007669"/>
    <property type="project" value="UniProtKB-ARBA"/>
</dbReference>
<dbReference type="PANTHER" id="PTHR11644:SF2">
    <property type="entry name" value="CYTIDINE DEAMINASE"/>
    <property type="match status" value="1"/>
</dbReference>
<comment type="subunit">
    <text evidence="2">Homodimer.</text>
</comment>
<dbReference type="Proteomes" id="UP000613177">
    <property type="component" value="Unassembled WGS sequence"/>
</dbReference>
<evidence type="ECO:0000313" key="4">
    <source>
        <dbReference type="EMBL" id="KAG2234890.1"/>
    </source>
</evidence>
<dbReference type="InterPro" id="IPR002125">
    <property type="entry name" value="CMP_dCMP_dom"/>
</dbReference>
<dbReference type="Pfam" id="PF08211">
    <property type="entry name" value="dCMP_cyt_deam_2"/>
    <property type="match status" value="1"/>
</dbReference>
<evidence type="ECO:0000256" key="1">
    <source>
        <dbReference type="ARBA" id="ARBA00006576"/>
    </source>
</evidence>
<dbReference type="InterPro" id="IPR050202">
    <property type="entry name" value="Cyt/Deoxycyt_deaminase"/>
</dbReference>
<dbReference type="GO" id="GO:0072527">
    <property type="term" value="P:pyrimidine-containing compound metabolic process"/>
    <property type="evidence" value="ECO:0007669"/>
    <property type="project" value="UniProtKB-ARBA"/>
</dbReference>
<dbReference type="GO" id="GO:0005829">
    <property type="term" value="C:cytosol"/>
    <property type="evidence" value="ECO:0007669"/>
    <property type="project" value="TreeGrafter"/>
</dbReference>
<name>A0A8H7VVN0_9FUNG</name>
<comment type="similarity">
    <text evidence="1">Belongs to the cytidine and deoxycytidylate deaminase family.</text>
</comment>